<dbReference type="OrthoDB" id="6343432at2759"/>
<dbReference type="EMBL" id="CAJHNH020002669">
    <property type="protein sequence ID" value="CAG5127427.1"/>
    <property type="molecule type" value="Genomic_DNA"/>
</dbReference>
<name>A0A8S3ZCX2_9EUPU</name>
<dbReference type="Proteomes" id="UP000678393">
    <property type="component" value="Unassembled WGS sequence"/>
</dbReference>
<evidence type="ECO:0000256" key="2">
    <source>
        <dbReference type="ARBA" id="ARBA00004138"/>
    </source>
</evidence>
<keyword evidence="6" id="KW-0206">Cytoskeleton</keyword>
<dbReference type="InterPro" id="IPR052319">
    <property type="entry name" value="Centriolar_ciliogenesis_assoc"/>
</dbReference>
<dbReference type="GO" id="GO:0005814">
    <property type="term" value="C:centriole"/>
    <property type="evidence" value="ECO:0007669"/>
    <property type="project" value="UniProtKB-SubCell"/>
</dbReference>
<protein>
    <recommendedName>
        <fullName evidence="8">Centriolar and ciliogenesis-associated protein HYLS1 C-terminal domain-containing protein</fullName>
    </recommendedName>
</protein>
<evidence type="ECO:0000256" key="5">
    <source>
        <dbReference type="ARBA" id="ARBA00022794"/>
    </source>
</evidence>
<comment type="subcellular location">
    <subcellularLocation>
        <location evidence="2">Cell projection</location>
        <location evidence="2">Cilium</location>
    </subcellularLocation>
    <subcellularLocation>
        <location evidence="1">Cytoplasm</location>
        <location evidence="1">Cytoskeleton</location>
        <location evidence="1">Microtubule organizing center</location>
        <location evidence="1">Centrosome</location>
        <location evidence="1">Centriole</location>
    </subcellularLocation>
</comment>
<keyword evidence="10" id="KW-1185">Reference proteome</keyword>
<organism evidence="9 10">
    <name type="scientific">Candidula unifasciata</name>
    <dbReference type="NCBI Taxonomy" id="100452"/>
    <lineage>
        <taxon>Eukaryota</taxon>
        <taxon>Metazoa</taxon>
        <taxon>Spiralia</taxon>
        <taxon>Lophotrochozoa</taxon>
        <taxon>Mollusca</taxon>
        <taxon>Gastropoda</taxon>
        <taxon>Heterobranchia</taxon>
        <taxon>Euthyneura</taxon>
        <taxon>Panpulmonata</taxon>
        <taxon>Eupulmonata</taxon>
        <taxon>Stylommatophora</taxon>
        <taxon>Helicina</taxon>
        <taxon>Helicoidea</taxon>
        <taxon>Geomitridae</taxon>
        <taxon>Candidula</taxon>
    </lineage>
</organism>
<keyword evidence="5" id="KW-0970">Cilium biogenesis/degradation</keyword>
<evidence type="ECO:0000313" key="10">
    <source>
        <dbReference type="Proteomes" id="UP000678393"/>
    </source>
</evidence>
<comment type="similarity">
    <text evidence="3">Belongs to the HYLS1 family.</text>
</comment>
<dbReference type="InterPro" id="IPR027918">
    <property type="entry name" value="HYLS1_C_dom"/>
</dbReference>
<evidence type="ECO:0000256" key="4">
    <source>
        <dbReference type="ARBA" id="ARBA00022490"/>
    </source>
</evidence>
<evidence type="ECO:0000256" key="6">
    <source>
        <dbReference type="ARBA" id="ARBA00023212"/>
    </source>
</evidence>
<keyword evidence="7" id="KW-0966">Cell projection</keyword>
<proteinExistence type="inferred from homology"/>
<keyword evidence="4" id="KW-0963">Cytoplasm</keyword>
<dbReference type="GO" id="GO:0060271">
    <property type="term" value="P:cilium assembly"/>
    <property type="evidence" value="ECO:0007669"/>
    <property type="project" value="TreeGrafter"/>
</dbReference>
<comment type="caution">
    <text evidence="9">The sequence shown here is derived from an EMBL/GenBank/DDBJ whole genome shotgun (WGS) entry which is preliminary data.</text>
</comment>
<sequence length="316" mass="36910">MAYTGDNIEKQLAWLHCKNIPTDVMRSLCKMENRKTSFQRTNDSILGQFNLLYPYENDSQSSVSNVSSCQQICCDQTKYRDHKRTNCLTTPFCKNPGVILSDAYIKRRAMPLDSEDHEQSLHQNRQNNACLCGCCYYSPCDVHVPITESAIRMPVYCVCDEPQQDEDSQISCDLNTVYEKIRKLAALRRHQSLKAGCYEPYLGVNEGLECPSVLSPPTEPPHTRCLVRVKPYKRHQMYQHMWKVQPAIGENFRFSLRQKVRQKMLIKEEAQLPHKMFVPNMYIVPTVKPRYELRWIVRKCNHDYKLPPCGIFRNDF</sequence>
<dbReference type="PANTHER" id="PTHR34174">
    <property type="entry name" value="HYDROLETHALUS SYNDROME PROTEIN 1"/>
    <property type="match status" value="1"/>
</dbReference>
<dbReference type="AlphaFoldDB" id="A0A8S3ZCX2"/>
<dbReference type="PANTHER" id="PTHR34174:SF1">
    <property type="entry name" value="CENTRIOLAR AND CILIOGENESIS-ASSOCIATED PROTEIN HYLS1"/>
    <property type="match status" value="1"/>
</dbReference>
<accession>A0A8S3ZCX2</accession>
<evidence type="ECO:0000256" key="1">
    <source>
        <dbReference type="ARBA" id="ARBA00004114"/>
    </source>
</evidence>
<dbReference type="GO" id="GO:0097730">
    <property type="term" value="C:non-motile cilium"/>
    <property type="evidence" value="ECO:0007669"/>
    <property type="project" value="TreeGrafter"/>
</dbReference>
<gene>
    <name evidence="9" type="ORF">CUNI_LOCUS12985</name>
</gene>
<evidence type="ECO:0000256" key="7">
    <source>
        <dbReference type="ARBA" id="ARBA00023273"/>
    </source>
</evidence>
<evidence type="ECO:0000256" key="3">
    <source>
        <dbReference type="ARBA" id="ARBA00010091"/>
    </source>
</evidence>
<evidence type="ECO:0000259" key="8">
    <source>
        <dbReference type="Pfam" id="PF15311"/>
    </source>
</evidence>
<reference evidence="9" key="1">
    <citation type="submission" date="2021-04" db="EMBL/GenBank/DDBJ databases">
        <authorList>
            <consortium name="Molecular Ecology Group"/>
        </authorList>
    </citation>
    <scope>NUCLEOTIDE SEQUENCE</scope>
</reference>
<evidence type="ECO:0000313" key="9">
    <source>
        <dbReference type="EMBL" id="CAG5127427.1"/>
    </source>
</evidence>
<dbReference type="Pfam" id="PF15311">
    <property type="entry name" value="HYLS1_C"/>
    <property type="match status" value="1"/>
</dbReference>
<feature type="domain" description="Centriolar and ciliogenesis-associated protein HYLS1 C-terminal" evidence="8">
    <location>
        <begin position="216"/>
        <end position="299"/>
    </location>
</feature>